<dbReference type="GO" id="GO:0030599">
    <property type="term" value="F:pectinesterase activity"/>
    <property type="evidence" value="ECO:0007669"/>
    <property type="project" value="UniProtKB-UniRule"/>
</dbReference>
<feature type="signal peptide" evidence="9">
    <location>
        <begin position="1"/>
        <end position="22"/>
    </location>
</feature>
<evidence type="ECO:0000256" key="2">
    <source>
        <dbReference type="ARBA" id="ARBA00005184"/>
    </source>
</evidence>
<evidence type="ECO:0000256" key="3">
    <source>
        <dbReference type="ARBA" id="ARBA00006027"/>
    </source>
</evidence>
<dbReference type="FunFam" id="2.160.20.10:FF:000001">
    <property type="entry name" value="Pectinesterase"/>
    <property type="match status" value="1"/>
</dbReference>
<dbReference type="GO" id="GO:0045490">
    <property type="term" value="P:pectin catabolic process"/>
    <property type="evidence" value="ECO:0007669"/>
    <property type="project" value="UniProtKB-UniRule"/>
</dbReference>
<feature type="active site" evidence="8">
    <location>
        <position position="380"/>
    </location>
</feature>
<keyword evidence="9" id="KW-0732">Signal</keyword>
<feature type="domain" description="Pectinesterase inhibitor" evidence="10">
    <location>
        <begin position="34"/>
        <end position="184"/>
    </location>
</feature>
<dbReference type="CDD" id="cd15798">
    <property type="entry name" value="PMEI-like_3"/>
    <property type="match status" value="1"/>
</dbReference>
<dbReference type="EMBL" id="JARAOO010000009">
    <property type="protein sequence ID" value="KAJ7955367.1"/>
    <property type="molecule type" value="Genomic_DNA"/>
</dbReference>
<evidence type="ECO:0000259" key="10">
    <source>
        <dbReference type="SMART" id="SM00856"/>
    </source>
</evidence>
<comment type="caution">
    <text evidence="11">The sequence shown here is derived from an EMBL/GenBank/DDBJ whole genome shotgun (WGS) entry which is preliminary data.</text>
</comment>
<dbReference type="NCBIfam" id="TIGR01614">
    <property type="entry name" value="PME_inhib"/>
    <property type="match status" value="1"/>
</dbReference>
<comment type="catalytic activity">
    <reaction evidence="9">
        <text>[(1-&gt;4)-alpha-D-galacturonosyl methyl ester](n) + n H2O = [(1-&gt;4)-alpha-D-galacturonosyl](n) + n methanol + n H(+)</text>
        <dbReference type="Rhea" id="RHEA:22380"/>
        <dbReference type="Rhea" id="RHEA-COMP:14570"/>
        <dbReference type="Rhea" id="RHEA-COMP:14573"/>
        <dbReference type="ChEBI" id="CHEBI:15377"/>
        <dbReference type="ChEBI" id="CHEBI:15378"/>
        <dbReference type="ChEBI" id="CHEBI:17790"/>
        <dbReference type="ChEBI" id="CHEBI:140522"/>
        <dbReference type="ChEBI" id="CHEBI:140523"/>
        <dbReference type="EC" id="3.1.1.11"/>
    </reaction>
</comment>
<dbReference type="Gene3D" id="2.160.20.10">
    <property type="entry name" value="Single-stranded right-handed beta-helix, Pectin lyase-like"/>
    <property type="match status" value="1"/>
</dbReference>
<dbReference type="PANTHER" id="PTHR31707">
    <property type="entry name" value="PECTINESTERASE"/>
    <property type="match status" value="1"/>
</dbReference>
<dbReference type="Proteomes" id="UP001163823">
    <property type="component" value="Chromosome 9"/>
</dbReference>
<evidence type="ECO:0000256" key="6">
    <source>
        <dbReference type="ARBA" id="ARBA00022801"/>
    </source>
</evidence>
<evidence type="ECO:0000313" key="11">
    <source>
        <dbReference type="EMBL" id="KAJ7955367.1"/>
    </source>
</evidence>
<dbReference type="AlphaFoldDB" id="A0AAD7LCU3"/>
<dbReference type="KEGG" id="qsa:O6P43_021970"/>
<organism evidence="11 12">
    <name type="scientific">Quillaja saponaria</name>
    <name type="common">Soap bark tree</name>
    <dbReference type="NCBI Taxonomy" id="32244"/>
    <lineage>
        <taxon>Eukaryota</taxon>
        <taxon>Viridiplantae</taxon>
        <taxon>Streptophyta</taxon>
        <taxon>Embryophyta</taxon>
        <taxon>Tracheophyta</taxon>
        <taxon>Spermatophyta</taxon>
        <taxon>Magnoliopsida</taxon>
        <taxon>eudicotyledons</taxon>
        <taxon>Gunneridae</taxon>
        <taxon>Pentapetalae</taxon>
        <taxon>rosids</taxon>
        <taxon>fabids</taxon>
        <taxon>Fabales</taxon>
        <taxon>Quillajaceae</taxon>
        <taxon>Quillaja</taxon>
    </lineage>
</organism>
<keyword evidence="6 9" id="KW-0378">Hydrolase</keyword>
<dbReference type="Pfam" id="PF01095">
    <property type="entry name" value="Pectinesterase"/>
    <property type="match status" value="1"/>
</dbReference>
<dbReference type="InterPro" id="IPR035513">
    <property type="entry name" value="Invertase/methylesterase_inhib"/>
</dbReference>
<dbReference type="InterPro" id="IPR011050">
    <property type="entry name" value="Pectin_lyase_fold/virulence"/>
</dbReference>
<proteinExistence type="inferred from homology"/>
<evidence type="ECO:0000313" key="12">
    <source>
        <dbReference type="Proteomes" id="UP001163823"/>
    </source>
</evidence>
<feature type="chain" id="PRO_5041774387" description="Pectinesterase" evidence="9">
    <location>
        <begin position="23"/>
        <end position="541"/>
    </location>
</feature>
<keyword evidence="5" id="KW-0134">Cell wall</keyword>
<dbReference type="GO" id="GO:0042545">
    <property type="term" value="P:cell wall modification"/>
    <property type="evidence" value="ECO:0007669"/>
    <property type="project" value="UniProtKB-UniRule"/>
</dbReference>
<keyword evidence="7 9" id="KW-0063">Aspartyl esterase</keyword>
<dbReference type="InterPro" id="IPR006501">
    <property type="entry name" value="Pectinesterase_inhib_dom"/>
</dbReference>
<dbReference type="InterPro" id="IPR000070">
    <property type="entry name" value="Pectinesterase_cat"/>
</dbReference>
<evidence type="ECO:0000256" key="8">
    <source>
        <dbReference type="PROSITE-ProRule" id="PRU10040"/>
    </source>
</evidence>
<evidence type="ECO:0000256" key="1">
    <source>
        <dbReference type="ARBA" id="ARBA00004191"/>
    </source>
</evidence>
<dbReference type="SUPFAM" id="SSF101148">
    <property type="entry name" value="Plant invertase/pectin methylesterase inhibitor"/>
    <property type="match status" value="1"/>
</dbReference>
<evidence type="ECO:0000256" key="7">
    <source>
        <dbReference type="ARBA" id="ARBA00023085"/>
    </source>
</evidence>
<dbReference type="InterPro" id="IPR033131">
    <property type="entry name" value="Pectinesterase_Asp_AS"/>
</dbReference>
<evidence type="ECO:0000256" key="9">
    <source>
        <dbReference type="RuleBase" id="RU000589"/>
    </source>
</evidence>
<dbReference type="FunFam" id="1.20.140.40:FF:000022">
    <property type="entry name" value="Pectinesterase"/>
    <property type="match status" value="1"/>
</dbReference>
<keyword evidence="5" id="KW-0964">Secreted</keyword>
<dbReference type="InterPro" id="IPR012334">
    <property type="entry name" value="Pectin_lyas_fold"/>
</dbReference>
<comment type="similarity">
    <text evidence="3">In the N-terminal section; belongs to the PMEI family.</text>
</comment>
<dbReference type="Gene3D" id="1.20.140.40">
    <property type="entry name" value="Invertase/pectin methylesterase inhibitor family protein"/>
    <property type="match status" value="1"/>
</dbReference>
<reference evidence="11" key="1">
    <citation type="journal article" date="2023" name="Science">
        <title>Elucidation of the pathway for biosynthesis of saponin adjuvants from the soapbark tree.</title>
        <authorList>
            <person name="Reed J."/>
            <person name="Orme A."/>
            <person name="El-Demerdash A."/>
            <person name="Owen C."/>
            <person name="Martin L.B.B."/>
            <person name="Misra R.C."/>
            <person name="Kikuchi S."/>
            <person name="Rejzek M."/>
            <person name="Martin A.C."/>
            <person name="Harkess A."/>
            <person name="Leebens-Mack J."/>
            <person name="Louveau T."/>
            <person name="Stephenson M.J."/>
            <person name="Osbourn A."/>
        </authorList>
    </citation>
    <scope>NUCLEOTIDE SEQUENCE</scope>
    <source>
        <strain evidence="11">S10</strain>
    </source>
</reference>
<evidence type="ECO:0000256" key="4">
    <source>
        <dbReference type="ARBA" id="ARBA00007786"/>
    </source>
</evidence>
<dbReference type="PROSITE" id="PS00503">
    <property type="entry name" value="PECTINESTERASE_2"/>
    <property type="match status" value="1"/>
</dbReference>
<keyword evidence="12" id="KW-1185">Reference proteome</keyword>
<dbReference type="EC" id="3.1.1.11" evidence="9"/>
<dbReference type="GO" id="GO:0004857">
    <property type="term" value="F:enzyme inhibitor activity"/>
    <property type="evidence" value="ECO:0007669"/>
    <property type="project" value="InterPro"/>
</dbReference>
<accession>A0AAD7LCU3</accession>
<comment type="subcellular location">
    <subcellularLocation>
        <location evidence="1">Secreted</location>
        <location evidence="1">Cell wall</location>
    </subcellularLocation>
</comment>
<name>A0AAD7LCU3_QUISA</name>
<comment type="pathway">
    <text evidence="2 9">Glycan metabolism; pectin degradation; 2-dehydro-3-deoxy-D-gluconate from pectin: step 1/5.</text>
</comment>
<dbReference type="Pfam" id="PF04043">
    <property type="entry name" value="PMEI"/>
    <property type="match status" value="1"/>
</dbReference>
<dbReference type="SMART" id="SM00856">
    <property type="entry name" value="PMEI"/>
    <property type="match status" value="1"/>
</dbReference>
<protein>
    <recommendedName>
        <fullName evidence="9">Pectinesterase</fullName>
        <ecNumber evidence="9">3.1.1.11</ecNumber>
    </recommendedName>
</protein>
<dbReference type="SUPFAM" id="SSF51126">
    <property type="entry name" value="Pectin lyase-like"/>
    <property type="match status" value="1"/>
</dbReference>
<evidence type="ECO:0000256" key="5">
    <source>
        <dbReference type="ARBA" id="ARBA00022512"/>
    </source>
</evidence>
<sequence length="541" mass="60043">MAPSILKLFLLLSTIFFNQIWAFNSNASTTSLNPNLSSIRSFCKTTPYPDVCFNSLKLSISINIGPDILKYLLHSLQISISEATKLSDLFNNAGHSNIIENQKGAIQDCKELHQITLSSLQRSVSKIKAPNSRKLADANAYLSAALTNKNTCLEGLDSASGPLKPVLVNSLVETYKHVSNSLSMLSRPGIGAAKPKGHKNRRLMGFPSWMSRKARWILQSTDGDEYDPTEVLTVAADGTGNFTTITDAISFAPNNSFDRTIIFVKKGVYEENVEIPSYKTNIVLLGDGSDVTFIIGNRNVVDGWTTFRSATLAVSGEGFLARDIRIENRAGPEKHQAVALRVNSDLSALYRCTINGYQDTLYVHSFRQFYRECNISGTIDYIFGNAAVVFQACNILSRMPMPGQFTVITAQSRDIPDENTGISIQNCSILAADDLYSNSRSVKSYLGRPWRIYSQTVYIESYIDDFIDPTGWKEWSGDDGLDTLYYGEYGNYGPGSGTDNRVSWLGYRKMEYDEASDFSVSEFISGDAWLESTSFPYDDQI</sequence>
<comment type="similarity">
    <text evidence="4">In the C-terminal section; belongs to the pectinesterase family.</text>
</comment>
<gene>
    <name evidence="11" type="ORF">O6P43_021970</name>
</gene>